<proteinExistence type="predicted"/>
<evidence type="ECO:0000313" key="1">
    <source>
        <dbReference type="EMBL" id="RIA81039.1"/>
    </source>
</evidence>
<dbReference type="OrthoDB" id="2425240at2759"/>
<dbReference type="EMBL" id="QKYT01000857">
    <property type="protein sequence ID" value="RIA81039.1"/>
    <property type="molecule type" value="Genomic_DNA"/>
</dbReference>
<keyword evidence="2" id="KW-1185">Reference proteome</keyword>
<evidence type="ECO:0000313" key="2">
    <source>
        <dbReference type="Proteomes" id="UP000265703"/>
    </source>
</evidence>
<name>A0A397S8A2_9GLOM</name>
<gene>
    <name evidence="1" type="ORF">C1645_837636</name>
</gene>
<protein>
    <submittedName>
        <fullName evidence="1">Uncharacterized protein</fullName>
    </submittedName>
</protein>
<accession>A0A397S8A2</accession>
<reference evidence="1 2" key="1">
    <citation type="submission" date="2018-06" db="EMBL/GenBank/DDBJ databases">
        <title>Comparative genomics reveals the genomic features of Rhizophagus irregularis, R. cerebriforme, R. diaphanum and Gigaspora rosea, and their symbiotic lifestyle signature.</title>
        <authorList>
            <person name="Morin E."/>
            <person name="San Clemente H."/>
            <person name="Chen E.C.H."/>
            <person name="De La Providencia I."/>
            <person name="Hainaut M."/>
            <person name="Kuo A."/>
            <person name="Kohler A."/>
            <person name="Murat C."/>
            <person name="Tang N."/>
            <person name="Roy S."/>
            <person name="Loubradou J."/>
            <person name="Henrissat B."/>
            <person name="Grigoriev I.V."/>
            <person name="Corradi N."/>
            <person name="Roux C."/>
            <person name="Martin F.M."/>
        </authorList>
    </citation>
    <scope>NUCLEOTIDE SEQUENCE [LARGE SCALE GENOMIC DNA]</scope>
    <source>
        <strain evidence="1 2">DAOM 227022</strain>
    </source>
</reference>
<dbReference type="AlphaFoldDB" id="A0A397S8A2"/>
<dbReference type="Proteomes" id="UP000265703">
    <property type="component" value="Unassembled WGS sequence"/>
</dbReference>
<sequence>MSDFYENKLDLPLYDDDINYGNESEDLHNTFYDELKDNPLKEIYTLQHKQMVESLLYRTWIKEDEDINSSVKNCYDKGFVKDDYEESQILINMALEDCSNSAVNKIWEVKHLQSIINYSQFVIILEDGLAVMDKIQENSVQLIQNGKKKIGTFQTINIICGQEVYNGFVKNLDSKKEIFDHEIGLYKKVLNLAIANNSHQIFKNLLQQFIEQQTLLSSIQNENNLPKKILNPI</sequence>
<organism evidence="1 2">
    <name type="scientific">Glomus cerebriforme</name>
    <dbReference type="NCBI Taxonomy" id="658196"/>
    <lineage>
        <taxon>Eukaryota</taxon>
        <taxon>Fungi</taxon>
        <taxon>Fungi incertae sedis</taxon>
        <taxon>Mucoromycota</taxon>
        <taxon>Glomeromycotina</taxon>
        <taxon>Glomeromycetes</taxon>
        <taxon>Glomerales</taxon>
        <taxon>Glomeraceae</taxon>
        <taxon>Glomus</taxon>
    </lineage>
</organism>
<comment type="caution">
    <text evidence="1">The sequence shown here is derived from an EMBL/GenBank/DDBJ whole genome shotgun (WGS) entry which is preliminary data.</text>
</comment>
<dbReference type="STRING" id="658196.A0A397S8A2"/>